<organism evidence="6 7">
    <name type="scientific">Rubus argutus</name>
    <name type="common">Southern blackberry</name>
    <dbReference type="NCBI Taxonomy" id="59490"/>
    <lineage>
        <taxon>Eukaryota</taxon>
        <taxon>Viridiplantae</taxon>
        <taxon>Streptophyta</taxon>
        <taxon>Embryophyta</taxon>
        <taxon>Tracheophyta</taxon>
        <taxon>Spermatophyta</taxon>
        <taxon>Magnoliopsida</taxon>
        <taxon>eudicotyledons</taxon>
        <taxon>Gunneridae</taxon>
        <taxon>Pentapetalae</taxon>
        <taxon>rosids</taxon>
        <taxon>fabids</taxon>
        <taxon>Rosales</taxon>
        <taxon>Rosaceae</taxon>
        <taxon>Rosoideae</taxon>
        <taxon>Rosoideae incertae sedis</taxon>
        <taxon>Rubus</taxon>
    </lineage>
</organism>
<dbReference type="SUPFAM" id="SSF54001">
    <property type="entry name" value="Cysteine proteinases"/>
    <property type="match status" value="1"/>
</dbReference>
<evidence type="ECO:0000256" key="3">
    <source>
        <dbReference type="ARBA" id="ARBA00022801"/>
    </source>
</evidence>
<evidence type="ECO:0000256" key="2">
    <source>
        <dbReference type="ARBA" id="ARBA00022670"/>
    </source>
</evidence>
<evidence type="ECO:0000256" key="4">
    <source>
        <dbReference type="SAM" id="MobiDB-lite"/>
    </source>
</evidence>
<comment type="caution">
    <text evidence="6">The sequence shown here is derived from an EMBL/GenBank/DDBJ whole genome shotgun (WGS) entry which is preliminary data.</text>
</comment>
<accession>A0AAW1VZD3</accession>
<protein>
    <recommendedName>
        <fullName evidence="5">Ubiquitin-like protease family profile domain-containing protein</fullName>
    </recommendedName>
</protein>
<dbReference type="Proteomes" id="UP001457282">
    <property type="component" value="Unassembled WGS sequence"/>
</dbReference>
<dbReference type="GO" id="GO:0008234">
    <property type="term" value="F:cysteine-type peptidase activity"/>
    <property type="evidence" value="ECO:0007669"/>
    <property type="project" value="InterPro"/>
</dbReference>
<dbReference type="Pfam" id="PF02902">
    <property type="entry name" value="Peptidase_C48"/>
    <property type="match status" value="1"/>
</dbReference>
<dbReference type="EMBL" id="JBEDUW010000007">
    <property type="protein sequence ID" value="KAK9911875.1"/>
    <property type="molecule type" value="Genomic_DNA"/>
</dbReference>
<feature type="domain" description="Ubiquitin-like protease family profile" evidence="5">
    <location>
        <begin position="55"/>
        <end position="136"/>
    </location>
</feature>
<dbReference type="AlphaFoldDB" id="A0AAW1VZD3"/>
<name>A0AAW1VZD3_RUBAR</name>
<keyword evidence="3" id="KW-0378">Hydrolase</keyword>
<feature type="compositionally biased region" description="Low complexity" evidence="4">
    <location>
        <begin position="22"/>
        <end position="33"/>
    </location>
</feature>
<sequence length="209" mass="23071">MLNDMNSIDLILHVTTGPLLRTRSSPSPSLTSSIAATGPRTTSPAIDCTPPTSGKMIFIPLKDDIRDHWFLLVMKLSQKNAELWDSQPDTGSGARRVEKARAAMLLLQNIFANEMTKSQDVYYDFPSFPCQFLMETLLMTITTTVASTSRGTCSPIGKNGLKGTTPMNSAVSLHMNLSNTQKINFFIWSETPTVESVVVIEREVPESDR</sequence>
<evidence type="ECO:0000313" key="6">
    <source>
        <dbReference type="EMBL" id="KAK9911875.1"/>
    </source>
</evidence>
<evidence type="ECO:0000313" key="7">
    <source>
        <dbReference type="Proteomes" id="UP001457282"/>
    </source>
</evidence>
<dbReference type="InterPro" id="IPR038765">
    <property type="entry name" value="Papain-like_cys_pep_sf"/>
</dbReference>
<reference evidence="6 7" key="1">
    <citation type="journal article" date="2023" name="G3 (Bethesda)">
        <title>A chromosome-length genome assembly and annotation of blackberry (Rubus argutus, cv. 'Hillquist').</title>
        <authorList>
            <person name="Bruna T."/>
            <person name="Aryal R."/>
            <person name="Dudchenko O."/>
            <person name="Sargent D.J."/>
            <person name="Mead D."/>
            <person name="Buti M."/>
            <person name="Cavallini A."/>
            <person name="Hytonen T."/>
            <person name="Andres J."/>
            <person name="Pham M."/>
            <person name="Weisz D."/>
            <person name="Mascagni F."/>
            <person name="Usai G."/>
            <person name="Natali L."/>
            <person name="Bassil N."/>
            <person name="Fernandez G.E."/>
            <person name="Lomsadze A."/>
            <person name="Armour M."/>
            <person name="Olukolu B."/>
            <person name="Poorten T."/>
            <person name="Britton C."/>
            <person name="Davik J."/>
            <person name="Ashrafi H."/>
            <person name="Aiden E.L."/>
            <person name="Borodovsky M."/>
            <person name="Worthington M."/>
        </authorList>
    </citation>
    <scope>NUCLEOTIDE SEQUENCE [LARGE SCALE GENOMIC DNA]</scope>
    <source>
        <strain evidence="6">PI 553951</strain>
    </source>
</reference>
<dbReference type="InterPro" id="IPR003653">
    <property type="entry name" value="Peptidase_C48_C"/>
</dbReference>
<keyword evidence="2" id="KW-0645">Protease</keyword>
<evidence type="ECO:0000256" key="1">
    <source>
        <dbReference type="ARBA" id="ARBA00005234"/>
    </source>
</evidence>
<keyword evidence="7" id="KW-1185">Reference proteome</keyword>
<proteinExistence type="inferred from homology"/>
<feature type="region of interest" description="Disordered" evidence="4">
    <location>
        <begin position="22"/>
        <end position="47"/>
    </location>
</feature>
<gene>
    <name evidence="6" type="ORF">M0R45_035757</name>
</gene>
<comment type="similarity">
    <text evidence="1">Belongs to the peptidase C48 family.</text>
</comment>
<evidence type="ECO:0000259" key="5">
    <source>
        <dbReference type="Pfam" id="PF02902"/>
    </source>
</evidence>
<dbReference type="GO" id="GO:0006508">
    <property type="term" value="P:proteolysis"/>
    <property type="evidence" value="ECO:0007669"/>
    <property type="project" value="UniProtKB-KW"/>
</dbReference>